<keyword evidence="2" id="KW-0614">Plasmid</keyword>
<dbReference type="SUPFAM" id="SSF51445">
    <property type="entry name" value="(Trans)glycosidases"/>
    <property type="match status" value="1"/>
</dbReference>
<dbReference type="SUPFAM" id="SSF52317">
    <property type="entry name" value="Class I glutamine amidotransferase-like"/>
    <property type="match status" value="1"/>
</dbReference>
<proteinExistence type="predicted"/>
<dbReference type="PANTHER" id="PTHR43405:SF1">
    <property type="entry name" value="GLYCOSYL HYDROLASE DIGH"/>
    <property type="match status" value="1"/>
</dbReference>
<dbReference type="PANTHER" id="PTHR43405">
    <property type="entry name" value="GLYCOSYL HYDROLASE DIGH"/>
    <property type="match status" value="1"/>
</dbReference>
<dbReference type="eggNOG" id="COG1649">
    <property type="taxonomic scope" value="Bacteria"/>
</dbReference>
<organism evidence="2">
    <name type="scientific">Chelativorans sp. (strain BNC1)</name>
    <dbReference type="NCBI Taxonomy" id="266779"/>
    <lineage>
        <taxon>Bacteria</taxon>
        <taxon>Pseudomonadati</taxon>
        <taxon>Pseudomonadota</taxon>
        <taxon>Alphaproteobacteria</taxon>
        <taxon>Hyphomicrobiales</taxon>
        <taxon>Phyllobacteriaceae</taxon>
        <taxon>Chelativorans</taxon>
    </lineage>
</organism>
<dbReference type="Pfam" id="PF14871">
    <property type="entry name" value="GHL6"/>
    <property type="match status" value="1"/>
</dbReference>
<protein>
    <recommendedName>
        <fullName evidence="1">Beta-galactosidase trimerisation domain-containing protein</fullName>
    </recommendedName>
</protein>
<accession>Q11AV5</accession>
<geneLocation type="plasmid" evidence="2">
    <name>2</name>
</geneLocation>
<dbReference type="Gene3D" id="3.40.50.880">
    <property type="match status" value="1"/>
</dbReference>
<dbReference type="Pfam" id="PF08532">
    <property type="entry name" value="Glyco_hydro_42M"/>
    <property type="match status" value="1"/>
</dbReference>
<dbReference type="Gene3D" id="3.20.20.80">
    <property type="entry name" value="Glycosidases"/>
    <property type="match status" value="1"/>
</dbReference>
<dbReference type="GO" id="GO:0005975">
    <property type="term" value="P:carbohydrate metabolic process"/>
    <property type="evidence" value="ECO:0007669"/>
    <property type="project" value="InterPro"/>
</dbReference>
<dbReference type="KEGG" id="mes:Meso_4442"/>
<name>Q11AV5_CHESB</name>
<evidence type="ECO:0000313" key="2">
    <source>
        <dbReference type="EMBL" id="ABG65470.1"/>
    </source>
</evidence>
<dbReference type="InterPro" id="IPR013738">
    <property type="entry name" value="Beta_galactosidase_Trimer"/>
</dbReference>
<dbReference type="InterPro" id="IPR028212">
    <property type="entry name" value="GHL6"/>
</dbReference>
<dbReference type="AlphaFoldDB" id="Q11AV5"/>
<dbReference type="InterPro" id="IPR029062">
    <property type="entry name" value="Class_I_gatase-like"/>
</dbReference>
<reference evidence="2" key="1">
    <citation type="submission" date="2006-06" db="EMBL/GenBank/DDBJ databases">
        <title>Complete sequence of Plasmid 2 of Chelativorans sp. BNC1.</title>
        <authorList>
            <consortium name="US DOE Joint Genome Institute"/>
            <person name="Copeland A."/>
            <person name="Lucas S."/>
            <person name="Lapidus A."/>
            <person name="Barry K."/>
            <person name="Detter J.C."/>
            <person name="Glavina del Rio T."/>
            <person name="Hammon N."/>
            <person name="Israni S."/>
            <person name="Dalin E."/>
            <person name="Tice H."/>
            <person name="Pitluck S."/>
            <person name="Chertkov O."/>
            <person name="Brettin T."/>
            <person name="Bruce D."/>
            <person name="Han C."/>
            <person name="Tapia R."/>
            <person name="Gilna P."/>
            <person name="Schmutz J."/>
            <person name="Larimer F."/>
            <person name="Land M."/>
            <person name="Hauser L."/>
            <person name="Kyrpides N."/>
            <person name="Mikhailova N."/>
            <person name="Richardson P."/>
        </authorList>
    </citation>
    <scope>NUCLEOTIDE SEQUENCE</scope>
    <source>
        <strain evidence="2">BNC1</strain>
        <plasmid evidence="2">2</plasmid>
    </source>
</reference>
<sequence>MANGITLGNELTESAEHEPWYRSPFRLFQTNLLEPDADMDVEKVLDFIEDMGCNVWLVNGGGILSFYPTRLEHQTRNPYLDRRPSGDLFGDAVEAGHRRGIRVMARMDFSKVNQAVADRHPDWLFVRPDGRRQAAEGQVSVDPSGDYYQEKLLEVVDEMIDRYPLDGFFFNRAGFNEFDYAMHYHGVSQSEASKRGFAAFSGGQQLPTGPESPNYDLWRAYCAKVVGDLWVRISAHIKTRRPDVALLRSDDVIFFEANNKMGRPFWPHHVNEQVSAYRTQRPDRPVLCHCVTFVDMPYRIASEQPEHFAQHQIQGLSRGANISAYIMGVPGEIEYPSLEVGREIMRFHRDNQDVYHGLVPAAHVGLVRPNMLAMSLDRHREAQEEFRGLYEALQQAHVPFDVVPAEGLDDMRANGGLGRYSVLVLADLGPLPAEAVTALDTFVERGGRLVVTGRSGFDAKDRAQLARMPAVRVTETTTDPDALKSVYVTERPVEEGRYYFAPLSPVFGAHLRVEAAPGAEGRLVFLPQAPYGPPEKCYGHAADGTPGFWLDASGKVALIPWTVGRSYHELGLTTLRDIIVDVTLSLLGDDEPVQADLEEHVEMTLQRRGSDLVVHLINLSGARRKNYGPPIRTRGGTLRLAGAADGTTARALISGSPCPAVRDGDALVFSLPELNRFEVLLIEAK</sequence>
<dbReference type="InterPro" id="IPR017853">
    <property type="entry name" value="GH"/>
</dbReference>
<dbReference type="GO" id="GO:0004565">
    <property type="term" value="F:beta-galactosidase activity"/>
    <property type="evidence" value="ECO:0007669"/>
    <property type="project" value="InterPro"/>
</dbReference>
<dbReference type="InterPro" id="IPR052177">
    <property type="entry name" value="Divisome_Glycosyl_Hydrolase"/>
</dbReference>
<evidence type="ECO:0000259" key="1">
    <source>
        <dbReference type="Pfam" id="PF08532"/>
    </source>
</evidence>
<gene>
    <name evidence="2" type="ordered locus">Meso_4442</name>
</gene>
<dbReference type="HOGENOM" id="CLU_020573_0_0_5"/>
<feature type="domain" description="Beta-galactosidase trimerisation" evidence="1">
    <location>
        <begin position="380"/>
        <end position="469"/>
    </location>
</feature>
<dbReference type="eggNOG" id="COG1874">
    <property type="taxonomic scope" value="Bacteria"/>
</dbReference>
<dbReference type="EMBL" id="CP000391">
    <property type="protein sequence ID" value="ABG65470.1"/>
    <property type="molecule type" value="Genomic_DNA"/>
</dbReference>
<dbReference type="CDD" id="cd03143">
    <property type="entry name" value="A4_beta-galactosidase_middle_domain"/>
    <property type="match status" value="1"/>
</dbReference>
<dbReference type="OrthoDB" id="7536405at2"/>